<organism evidence="4 5">
    <name type="scientific">Dyadobacter koreensis</name>
    <dbReference type="NCBI Taxonomy" id="408657"/>
    <lineage>
        <taxon>Bacteria</taxon>
        <taxon>Pseudomonadati</taxon>
        <taxon>Bacteroidota</taxon>
        <taxon>Cytophagia</taxon>
        <taxon>Cytophagales</taxon>
        <taxon>Spirosomataceae</taxon>
        <taxon>Dyadobacter</taxon>
    </lineage>
</organism>
<keyword evidence="2" id="KW-1133">Transmembrane helix</keyword>
<reference evidence="4 5" key="1">
    <citation type="submission" date="2016-10" db="EMBL/GenBank/DDBJ databases">
        <authorList>
            <person name="de Groot N.N."/>
        </authorList>
    </citation>
    <scope>NUCLEOTIDE SEQUENCE [LARGE SCALE GENOMIC DNA]</scope>
    <source>
        <strain evidence="4 5">DSM 19938</strain>
    </source>
</reference>
<evidence type="ECO:0000313" key="5">
    <source>
        <dbReference type="Proteomes" id="UP000199532"/>
    </source>
</evidence>
<evidence type="ECO:0000313" key="4">
    <source>
        <dbReference type="EMBL" id="SEI74453.1"/>
    </source>
</evidence>
<feature type="coiled-coil region" evidence="1">
    <location>
        <begin position="242"/>
        <end position="276"/>
    </location>
</feature>
<dbReference type="Proteomes" id="UP000199532">
    <property type="component" value="Unassembled WGS sequence"/>
</dbReference>
<sequence>MKKWVILFVLLVFQISVKAENGAGMQIKEAKFQIVKATIEFLASDKETFREVKEKQCVNCKGYEDLLKFVEKNKIRKADALIGEWKKVSVDTSFSNWEKSIEKFKNLVVNDITSGIKSKRKKLSGYSNYEGKLESIIANISISEPIEDVPDIQKIEEAPEPVVVQKVTEPVKIMSEKSSETASFFAFLPDISKDMSYTIILLLLLGILFLLWILRNKSEIIEKNSRELKDHLHRSGSTEWQSKNISNELKAVKHKLKEAEAEIAILRDNVRAEMERNERLSVVTEIEKPVEQVAEPVLESPIKYARYADQGDGFSVQELLEEEDSETIFELTILSPNTASFKISNNQNAQRYALSNSPYFLGKTSQYDIFPSGNSLINTDIPGELKLQGNKWLIVKPAQISFS</sequence>
<feature type="transmembrane region" description="Helical" evidence="2">
    <location>
        <begin position="195"/>
        <end position="214"/>
    </location>
</feature>
<gene>
    <name evidence="4" type="ORF">SAMN04487995_1987</name>
</gene>
<dbReference type="RefSeq" id="WP_090335003.1">
    <property type="nucleotide sequence ID" value="NZ_FNXY01000003.1"/>
</dbReference>
<feature type="signal peptide" evidence="3">
    <location>
        <begin position="1"/>
        <end position="19"/>
    </location>
</feature>
<keyword evidence="5" id="KW-1185">Reference proteome</keyword>
<dbReference type="AlphaFoldDB" id="A0A1H6T2W8"/>
<keyword evidence="2" id="KW-0472">Membrane</keyword>
<feature type="chain" id="PRO_5011725837" evidence="3">
    <location>
        <begin position="20"/>
        <end position="403"/>
    </location>
</feature>
<keyword evidence="2" id="KW-0812">Transmembrane</keyword>
<name>A0A1H6T2W8_9BACT</name>
<evidence type="ECO:0000256" key="2">
    <source>
        <dbReference type="SAM" id="Phobius"/>
    </source>
</evidence>
<protein>
    <submittedName>
        <fullName evidence="4">Uncharacterized protein</fullName>
    </submittedName>
</protein>
<dbReference type="EMBL" id="FNXY01000003">
    <property type="protein sequence ID" value="SEI74453.1"/>
    <property type="molecule type" value="Genomic_DNA"/>
</dbReference>
<proteinExistence type="predicted"/>
<dbReference type="OrthoDB" id="756885at2"/>
<keyword evidence="3" id="KW-0732">Signal</keyword>
<accession>A0A1H6T2W8</accession>
<keyword evidence="1" id="KW-0175">Coiled coil</keyword>
<evidence type="ECO:0000256" key="3">
    <source>
        <dbReference type="SAM" id="SignalP"/>
    </source>
</evidence>
<evidence type="ECO:0000256" key="1">
    <source>
        <dbReference type="SAM" id="Coils"/>
    </source>
</evidence>
<dbReference type="STRING" id="408657.SAMN04487995_1987"/>